<dbReference type="GO" id="GO:0005634">
    <property type="term" value="C:nucleus"/>
    <property type="evidence" value="ECO:0007669"/>
    <property type="project" value="UniProtKB-SubCell"/>
</dbReference>
<dbReference type="FunFam" id="4.10.280.10:FF:000009">
    <property type="entry name" value="Transcription factor HES-1"/>
    <property type="match status" value="1"/>
</dbReference>
<evidence type="ECO:0000259" key="8">
    <source>
        <dbReference type="PROSITE" id="PS51054"/>
    </source>
</evidence>
<dbReference type="Pfam" id="PF00010">
    <property type="entry name" value="HLH"/>
    <property type="match status" value="1"/>
</dbReference>
<evidence type="ECO:0000313" key="9">
    <source>
        <dbReference type="EMBL" id="CAG9860232.1"/>
    </source>
</evidence>
<keyword evidence="4" id="KW-0804">Transcription</keyword>
<keyword evidence="3" id="KW-0238">DNA-binding</keyword>
<dbReference type="SUPFAM" id="SSF158457">
    <property type="entry name" value="Orange domain-like"/>
    <property type="match status" value="1"/>
</dbReference>
<organism evidence="9 10">
    <name type="scientific">Phyllotreta striolata</name>
    <name type="common">Striped flea beetle</name>
    <name type="synonym">Crioceris striolata</name>
    <dbReference type="NCBI Taxonomy" id="444603"/>
    <lineage>
        <taxon>Eukaryota</taxon>
        <taxon>Metazoa</taxon>
        <taxon>Ecdysozoa</taxon>
        <taxon>Arthropoda</taxon>
        <taxon>Hexapoda</taxon>
        <taxon>Insecta</taxon>
        <taxon>Pterygota</taxon>
        <taxon>Neoptera</taxon>
        <taxon>Endopterygota</taxon>
        <taxon>Coleoptera</taxon>
        <taxon>Polyphaga</taxon>
        <taxon>Cucujiformia</taxon>
        <taxon>Chrysomeloidea</taxon>
        <taxon>Chrysomelidae</taxon>
        <taxon>Galerucinae</taxon>
        <taxon>Alticini</taxon>
        <taxon>Phyllotreta</taxon>
    </lineage>
</organism>
<dbReference type="OrthoDB" id="6085656at2759"/>
<dbReference type="GO" id="GO:1990837">
    <property type="term" value="F:sequence-specific double-stranded DNA binding"/>
    <property type="evidence" value="ECO:0007669"/>
    <property type="project" value="UniProtKB-ARBA"/>
</dbReference>
<dbReference type="EMBL" id="OU900096">
    <property type="protein sequence ID" value="CAG9860232.1"/>
    <property type="molecule type" value="Genomic_DNA"/>
</dbReference>
<dbReference type="InterPro" id="IPR036638">
    <property type="entry name" value="HLH_DNA-bd_sf"/>
</dbReference>
<comment type="subcellular location">
    <subcellularLocation>
        <location evidence="1">Nucleus</location>
    </subcellularLocation>
</comment>
<dbReference type="Proteomes" id="UP001153712">
    <property type="component" value="Chromosome 3"/>
</dbReference>
<keyword evidence="10" id="KW-1185">Reference proteome</keyword>
<evidence type="ECO:0000256" key="6">
    <source>
        <dbReference type="SAM" id="MobiDB-lite"/>
    </source>
</evidence>
<keyword evidence="2" id="KW-0805">Transcription regulation</keyword>
<proteinExistence type="predicted"/>
<evidence type="ECO:0000256" key="2">
    <source>
        <dbReference type="ARBA" id="ARBA00023015"/>
    </source>
</evidence>
<evidence type="ECO:0000313" key="10">
    <source>
        <dbReference type="Proteomes" id="UP001153712"/>
    </source>
</evidence>
<dbReference type="SMART" id="SM00353">
    <property type="entry name" value="HLH"/>
    <property type="match status" value="1"/>
</dbReference>
<evidence type="ECO:0000256" key="3">
    <source>
        <dbReference type="ARBA" id="ARBA00023125"/>
    </source>
</evidence>
<gene>
    <name evidence="9" type="ORF">PHYEVI_LOCUS6588</name>
</gene>
<feature type="region of interest" description="Disordered" evidence="6">
    <location>
        <begin position="375"/>
        <end position="404"/>
    </location>
</feature>
<dbReference type="PROSITE" id="PS51054">
    <property type="entry name" value="ORANGE"/>
    <property type="match status" value="1"/>
</dbReference>
<feature type="region of interest" description="Disordered" evidence="6">
    <location>
        <begin position="1"/>
        <end position="26"/>
    </location>
</feature>
<feature type="compositionally biased region" description="Basic and acidic residues" evidence="6">
    <location>
        <begin position="245"/>
        <end position="256"/>
    </location>
</feature>
<dbReference type="PANTHER" id="PTHR10985">
    <property type="entry name" value="BASIC HELIX-LOOP-HELIX TRANSCRIPTION FACTOR, HES-RELATED"/>
    <property type="match status" value="1"/>
</dbReference>
<dbReference type="Pfam" id="PF07527">
    <property type="entry name" value="Hairy_orange"/>
    <property type="match status" value="1"/>
</dbReference>
<keyword evidence="5" id="KW-0539">Nucleus</keyword>
<evidence type="ECO:0000256" key="5">
    <source>
        <dbReference type="ARBA" id="ARBA00023242"/>
    </source>
</evidence>
<dbReference type="InterPro" id="IPR050370">
    <property type="entry name" value="HES_HEY"/>
</dbReference>
<sequence length="404" mass="44892">MPISEDEIDYNRSREPQSTMSKAELRKTHKPIMEKRRRARINHCLNEIKTLILEAMNKDPSRHTKLEKADILEMAVKHLQNVQRQQLALSMASDPSVMRKFKTGFDECASEIDRYMNRIDGLDTTMKLRVANHLRKCIGGIEQVAQFSVAGFGNLSLVSSSGGASTQSLGAPAGDHNNNPRIQIPQGIQLIPSRLPTGELALLVPNSRHINFFPSNSRSSAFAAVVPSSTEVSTKLSPPVSPTATEEHRLRSDSPRGFRPVVPAKSLYTEEHQVPQISSTVIQPPEVKTLKFPISRKLESPRKLAEPLCIITNQSERYRQARAAEDSVAYEENVQVQGVKRKYPDGQGLLAVVGEQYHPTAPKIVKTQLITVDCQSTSGSDGAKEESPKKNANCEPSSDMWRPW</sequence>
<dbReference type="GO" id="GO:0046983">
    <property type="term" value="F:protein dimerization activity"/>
    <property type="evidence" value="ECO:0007669"/>
    <property type="project" value="InterPro"/>
</dbReference>
<dbReference type="InterPro" id="IPR003650">
    <property type="entry name" value="Orange_dom"/>
</dbReference>
<dbReference type="GO" id="GO:0006355">
    <property type="term" value="P:regulation of DNA-templated transcription"/>
    <property type="evidence" value="ECO:0007669"/>
    <property type="project" value="InterPro"/>
</dbReference>
<reference evidence="9" key="1">
    <citation type="submission" date="2022-01" db="EMBL/GenBank/DDBJ databases">
        <authorList>
            <person name="King R."/>
        </authorList>
    </citation>
    <scope>NUCLEOTIDE SEQUENCE</scope>
</reference>
<dbReference type="AlphaFoldDB" id="A0A9N9XPS8"/>
<evidence type="ECO:0000256" key="4">
    <source>
        <dbReference type="ARBA" id="ARBA00023163"/>
    </source>
</evidence>
<dbReference type="Gene3D" id="6.10.250.980">
    <property type="match status" value="1"/>
</dbReference>
<dbReference type="SMART" id="SM00511">
    <property type="entry name" value="ORANGE"/>
    <property type="match status" value="1"/>
</dbReference>
<dbReference type="Gene3D" id="4.10.280.10">
    <property type="entry name" value="Helix-loop-helix DNA-binding domain"/>
    <property type="match status" value="1"/>
</dbReference>
<accession>A0A9N9XPS8</accession>
<feature type="domain" description="Orange" evidence="8">
    <location>
        <begin position="101"/>
        <end position="134"/>
    </location>
</feature>
<protein>
    <recommendedName>
        <fullName evidence="11">Protein deadpan</fullName>
    </recommendedName>
</protein>
<dbReference type="SUPFAM" id="SSF47459">
    <property type="entry name" value="HLH, helix-loop-helix DNA-binding domain"/>
    <property type="match status" value="1"/>
</dbReference>
<feature type="domain" description="BHLH" evidence="7">
    <location>
        <begin position="25"/>
        <end position="82"/>
    </location>
</feature>
<dbReference type="InterPro" id="IPR011598">
    <property type="entry name" value="bHLH_dom"/>
</dbReference>
<dbReference type="PROSITE" id="PS50888">
    <property type="entry name" value="BHLH"/>
    <property type="match status" value="1"/>
</dbReference>
<evidence type="ECO:0000259" key="7">
    <source>
        <dbReference type="PROSITE" id="PS50888"/>
    </source>
</evidence>
<feature type="region of interest" description="Disordered" evidence="6">
    <location>
        <begin position="232"/>
        <end position="258"/>
    </location>
</feature>
<name>A0A9N9XPS8_PHYSR</name>
<evidence type="ECO:0008006" key="11">
    <source>
        <dbReference type="Google" id="ProtNLM"/>
    </source>
</evidence>
<evidence type="ECO:0000256" key="1">
    <source>
        <dbReference type="ARBA" id="ARBA00004123"/>
    </source>
</evidence>
<dbReference type="CDD" id="cd18913">
    <property type="entry name" value="bHLH-O_hairy_like"/>
    <property type="match status" value="1"/>
</dbReference>